<dbReference type="Gene3D" id="1.10.10.10">
    <property type="entry name" value="Winged helix-like DNA-binding domain superfamily/Winged helix DNA-binding domain"/>
    <property type="match status" value="1"/>
</dbReference>
<evidence type="ECO:0000256" key="2">
    <source>
        <dbReference type="ARBA" id="ARBA00023015"/>
    </source>
</evidence>
<comment type="similarity">
    <text evidence="1">Belongs to the LysR transcriptional regulatory family.</text>
</comment>
<dbReference type="Proteomes" id="UP000445000">
    <property type="component" value="Unassembled WGS sequence"/>
</dbReference>
<evidence type="ECO:0000313" key="7">
    <source>
        <dbReference type="Proteomes" id="UP000445000"/>
    </source>
</evidence>
<dbReference type="PROSITE" id="PS50931">
    <property type="entry name" value="HTH_LYSR"/>
    <property type="match status" value="1"/>
</dbReference>
<dbReference type="Gene3D" id="3.40.190.290">
    <property type="match status" value="1"/>
</dbReference>
<dbReference type="Pfam" id="PF03466">
    <property type="entry name" value="LysR_substrate"/>
    <property type="match status" value="1"/>
</dbReference>
<dbReference type="RefSeq" id="WP_161814882.1">
    <property type="nucleotide sequence ID" value="NZ_BLJN01000006.1"/>
</dbReference>
<dbReference type="GO" id="GO:0009089">
    <property type="term" value="P:lysine biosynthetic process via diaminopimelate"/>
    <property type="evidence" value="ECO:0007669"/>
    <property type="project" value="TreeGrafter"/>
</dbReference>
<dbReference type="InterPro" id="IPR036390">
    <property type="entry name" value="WH_DNA-bd_sf"/>
</dbReference>
<dbReference type="SUPFAM" id="SSF46785">
    <property type="entry name" value="Winged helix' DNA-binding domain"/>
    <property type="match status" value="1"/>
</dbReference>
<dbReference type="SUPFAM" id="SSF53850">
    <property type="entry name" value="Periplasmic binding protein-like II"/>
    <property type="match status" value="1"/>
</dbReference>
<dbReference type="EMBL" id="BLJN01000006">
    <property type="protein sequence ID" value="GFE83235.1"/>
    <property type="molecule type" value="Genomic_DNA"/>
</dbReference>
<reference evidence="7" key="1">
    <citation type="submission" date="2020-01" db="EMBL/GenBank/DDBJ databases">
        <title>'Steroidobacter agaridevorans' sp. nov., agar-degrading bacteria isolated from rhizosphere soils.</title>
        <authorList>
            <person name="Ikenaga M."/>
            <person name="Kataoka M."/>
            <person name="Murouchi A."/>
            <person name="Katsuragi S."/>
            <person name="Sakai M."/>
        </authorList>
    </citation>
    <scope>NUCLEOTIDE SEQUENCE [LARGE SCALE GENOMIC DNA]</scope>
    <source>
        <strain evidence="7">YU21-B</strain>
    </source>
</reference>
<sequence length="301" mass="33073">MRARHIEAFHAIYVNGSISTAARALSISQPSLSKLLKHAEDQLGFVLFKRVKGRLVPTDDAHVLFREAADIQQRLGSMRRTARNLRGGKSGHLRLAVLPAMGLGIAPAAISRFREQHPEVTFEIMTLHHNDVERALLERSCEAAFAYDLPPHPQLKSTTIGQGEVMILYRREQFPALPPRLELSWLRNRDIVGLSASGPVGDLFSAALAQRNLNVQEVVSVQTFYLAAALVRFGAAIAVVDELTARASASQAGPDALDFRALEPALRFNIHAVHLEDRPLSVMAGRFMATLQAVLAETLRA</sequence>
<accession>A0A829YIT8</accession>
<keyword evidence="4" id="KW-0804">Transcription</keyword>
<feature type="domain" description="HTH lysR-type" evidence="5">
    <location>
        <begin position="1"/>
        <end position="58"/>
    </location>
</feature>
<dbReference type="AlphaFoldDB" id="A0A829YIT8"/>
<dbReference type="InterPro" id="IPR000847">
    <property type="entry name" value="LysR_HTH_N"/>
</dbReference>
<evidence type="ECO:0000256" key="1">
    <source>
        <dbReference type="ARBA" id="ARBA00009437"/>
    </source>
</evidence>
<evidence type="ECO:0000256" key="3">
    <source>
        <dbReference type="ARBA" id="ARBA00023125"/>
    </source>
</evidence>
<dbReference type="InterPro" id="IPR005119">
    <property type="entry name" value="LysR_subst-bd"/>
</dbReference>
<evidence type="ECO:0000259" key="5">
    <source>
        <dbReference type="PROSITE" id="PS50931"/>
    </source>
</evidence>
<evidence type="ECO:0000313" key="6">
    <source>
        <dbReference type="EMBL" id="GFE83235.1"/>
    </source>
</evidence>
<dbReference type="GO" id="GO:0010628">
    <property type="term" value="P:positive regulation of gene expression"/>
    <property type="evidence" value="ECO:0007669"/>
    <property type="project" value="TreeGrafter"/>
</dbReference>
<organism evidence="6 7">
    <name type="scientific">Steroidobacter agaridevorans</name>
    <dbReference type="NCBI Taxonomy" id="2695856"/>
    <lineage>
        <taxon>Bacteria</taxon>
        <taxon>Pseudomonadati</taxon>
        <taxon>Pseudomonadota</taxon>
        <taxon>Gammaproteobacteria</taxon>
        <taxon>Steroidobacterales</taxon>
        <taxon>Steroidobacteraceae</taxon>
        <taxon>Steroidobacter</taxon>
    </lineage>
</organism>
<proteinExistence type="inferred from homology"/>
<dbReference type="GO" id="GO:0003700">
    <property type="term" value="F:DNA-binding transcription factor activity"/>
    <property type="evidence" value="ECO:0007669"/>
    <property type="project" value="InterPro"/>
</dbReference>
<evidence type="ECO:0000256" key="4">
    <source>
        <dbReference type="ARBA" id="ARBA00023163"/>
    </source>
</evidence>
<comment type="caution">
    <text evidence="6">The sequence shown here is derived from an EMBL/GenBank/DDBJ whole genome shotgun (WGS) entry which is preliminary data.</text>
</comment>
<dbReference type="GO" id="GO:0043565">
    <property type="term" value="F:sequence-specific DNA binding"/>
    <property type="evidence" value="ECO:0007669"/>
    <property type="project" value="TreeGrafter"/>
</dbReference>
<keyword evidence="2" id="KW-0805">Transcription regulation</keyword>
<name>A0A829YIT8_9GAMM</name>
<keyword evidence="7" id="KW-1185">Reference proteome</keyword>
<keyword evidence="3" id="KW-0238">DNA-binding</keyword>
<dbReference type="InterPro" id="IPR036388">
    <property type="entry name" value="WH-like_DNA-bd_sf"/>
</dbReference>
<dbReference type="PRINTS" id="PR00039">
    <property type="entry name" value="HTHLYSR"/>
</dbReference>
<dbReference type="PANTHER" id="PTHR30427:SF1">
    <property type="entry name" value="TRANSCRIPTIONAL ACTIVATOR PROTEIN LYSR"/>
    <property type="match status" value="1"/>
</dbReference>
<dbReference type="PANTHER" id="PTHR30427">
    <property type="entry name" value="TRANSCRIPTIONAL ACTIVATOR PROTEIN LYSR"/>
    <property type="match status" value="1"/>
</dbReference>
<dbReference type="Pfam" id="PF00126">
    <property type="entry name" value="HTH_1"/>
    <property type="match status" value="1"/>
</dbReference>
<protein>
    <submittedName>
        <fullName evidence="6">LysR family transcriptional regulator</fullName>
    </submittedName>
</protein>
<gene>
    <name evidence="6" type="ORF">GCM10011487_52350</name>
</gene>